<dbReference type="AlphaFoldDB" id="A0A7X2HA41"/>
<evidence type="ECO:0000256" key="2">
    <source>
        <dbReference type="ARBA" id="ARBA00022801"/>
    </source>
</evidence>
<dbReference type="SUPFAM" id="SSF51445">
    <property type="entry name" value="(Trans)glycosidases"/>
    <property type="match status" value="1"/>
</dbReference>
<comment type="caution">
    <text evidence="7">The sequence shown here is derived from an EMBL/GenBank/DDBJ whole genome shotgun (WGS) entry which is preliminary data.</text>
</comment>
<dbReference type="InterPro" id="IPR019801">
    <property type="entry name" value="Glyco_hydro_35_CS"/>
</dbReference>
<dbReference type="InterPro" id="IPR037110">
    <property type="entry name" value="Betagal_dom2_sf"/>
</dbReference>
<dbReference type="Gene3D" id="2.102.20.10">
    <property type="entry name" value="Beta-galactosidase, domain 2"/>
    <property type="match status" value="1"/>
</dbReference>
<comment type="catalytic activity">
    <reaction evidence="4">
        <text>Hydrolysis of terminal non-reducing beta-D-galactose residues in beta-D-galactosides.</text>
        <dbReference type="EC" id="3.2.1.23"/>
    </reaction>
</comment>
<sequence>MEYSIHAGGSSKDIYPSSLRLGGSNPQGDHFSFTNYYMELNGQPYFAMCGEFHYSRYPEADWETEIRKMKMSGINIMATYIFWNHHEEIEAEFDWQGNRNLRKFVELCARNGLYVILRVGPFCHGEVRNGGLPDWLFGRSFDVRSNDAGYLHYVRRLYEEIGKQAAGQMFKDGGPVIGIQLENEFNAAAALWELTAKQGDEYLSGGSGGSEHMRLLKQYAEEAGMIAPFYTSTGWGDAPFLEDEVLPLYGGYAYTPWSVTEQSPQQQPTQEYLFVSYHDDVACTGDFAPPYPRTKYPFACCEMGGGMQTWYLSRFQVEPESVAAMSLMKIGGGCNFIGYYMFHGGTNPVGATGYLNESTTPRITYDFQAPIGEFGQIRESNGFLRPLHYFLRQFGARLAPLATVLPEGAESITPENIETLRYAVRTDGKSGFVFINNYQDHVEMGAHDDVCFVIQLTDETIKFPQKQSMSIPKNASILFPFNFALGDLNLRYATAQPVTVMESTSQITYFFRMPEGIDGEFLLDAQGIADIETDTGVVDREENGGYCVSIPHDHSALIRIKQRAGIEVRLYVMTFSEASTLWELETGGATRILFSETPLVGTSTGVELFSAGFNDFSFREYTGGVESVSAWTAASTTCSVEQSQGGMFSSYHVHVPKQELELKLDRIHDHKIVLDFDRDVLEDIEEVILKIDYTGNVGYAFASGQLFHDHFYNGQPWEIGLSRFREVLQQGEIVLETTPLRKGIMSVVADAGMAMEQRFEGEQTAMFHSITAETVYRVALTSVISE</sequence>
<dbReference type="Proteomes" id="UP000463051">
    <property type="component" value="Unassembled WGS sequence"/>
</dbReference>
<keyword evidence="2 4" id="KW-0378">Hydrolase</keyword>
<name>A0A7X2HA41_9BACL</name>
<reference evidence="7 8" key="1">
    <citation type="submission" date="2019-11" db="EMBL/GenBank/DDBJ databases">
        <title>Paenibacillus monticola sp. nov., a novel PGPR strain isolated from mountain sample in China.</title>
        <authorList>
            <person name="Zhao Q."/>
            <person name="Li H.-P."/>
            <person name="Zhang J.-L."/>
        </authorList>
    </citation>
    <scope>NUCLEOTIDE SEQUENCE [LARGE SCALE GENOMIC DNA]</scope>
    <source>
        <strain evidence="7 8">LC-T2</strain>
    </source>
</reference>
<dbReference type="GO" id="GO:0005975">
    <property type="term" value="P:carbohydrate metabolic process"/>
    <property type="evidence" value="ECO:0007669"/>
    <property type="project" value="InterPro"/>
</dbReference>
<accession>A0A7X2HA41</accession>
<organism evidence="7 8">
    <name type="scientific">Paenibacillus monticola</name>
    <dbReference type="NCBI Taxonomy" id="2666075"/>
    <lineage>
        <taxon>Bacteria</taxon>
        <taxon>Bacillati</taxon>
        <taxon>Bacillota</taxon>
        <taxon>Bacilli</taxon>
        <taxon>Bacillales</taxon>
        <taxon>Paenibacillaceae</taxon>
        <taxon>Paenibacillus</taxon>
    </lineage>
</organism>
<feature type="domain" description="Glycoside hydrolase 35 catalytic" evidence="6">
    <location>
        <begin position="40"/>
        <end position="201"/>
    </location>
</feature>
<evidence type="ECO:0000256" key="5">
    <source>
        <dbReference type="RuleBase" id="RU003679"/>
    </source>
</evidence>
<evidence type="ECO:0000259" key="6">
    <source>
        <dbReference type="Pfam" id="PF01301"/>
    </source>
</evidence>
<dbReference type="InterPro" id="IPR031330">
    <property type="entry name" value="Gly_Hdrlase_35_cat"/>
</dbReference>
<evidence type="ECO:0000313" key="7">
    <source>
        <dbReference type="EMBL" id="MRN56293.1"/>
    </source>
</evidence>
<dbReference type="EMBL" id="WJXB01000013">
    <property type="protein sequence ID" value="MRN56293.1"/>
    <property type="molecule type" value="Genomic_DNA"/>
</dbReference>
<dbReference type="PRINTS" id="PR00742">
    <property type="entry name" value="GLHYDRLASE35"/>
</dbReference>
<dbReference type="InterPro" id="IPR001944">
    <property type="entry name" value="Glycoside_Hdrlase_35"/>
</dbReference>
<feature type="domain" description="Glycoside hydrolase 35 catalytic" evidence="6">
    <location>
        <begin position="293"/>
        <end position="387"/>
    </location>
</feature>
<dbReference type="GO" id="GO:0004565">
    <property type="term" value="F:beta-galactosidase activity"/>
    <property type="evidence" value="ECO:0007669"/>
    <property type="project" value="UniProtKB-EC"/>
</dbReference>
<dbReference type="Gene3D" id="3.20.20.80">
    <property type="entry name" value="Glycosidases"/>
    <property type="match status" value="1"/>
</dbReference>
<dbReference type="Pfam" id="PF01301">
    <property type="entry name" value="Glyco_hydro_35"/>
    <property type="match status" value="2"/>
</dbReference>
<dbReference type="InterPro" id="IPR017853">
    <property type="entry name" value="GH"/>
</dbReference>
<evidence type="ECO:0000256" key="1">
    <source>
        <dbReference type="ARBA" id="ARBA00009809"/>
    </source>
</evidence>
<keyword evidence="3 4" id="KW-0326">Glycosidase</keyword>
<evidence type="ECO:0000256" key="3">
    <source>
        <dbReference type="ARBA" id="ARBA00023295"/>
    </source>
</evidence>
<gene>
    <name evidence="7" type="ORF">GJB61_25295</name>
</gene>
<evidence type="ECO:0000256" key="4">
    <source>
        <dbReference type="RuleBase" id="RU000675"/>
    </source>
</evidence>
<evidence type="ECO:0000313" key="8">
    <source>
        <dbReference type="Proteomes" id="UP000463051"/>
    </source>
</evidence>
<keyword evidence="8" id="KW-1185">Reference proteome</keyword>
<proteinExistence type="inferred from homology"/>
<dbReference type="PANTHER" id="PTHR23421">
    <property type="entry name" value="BETA-GALACTOSIDASE RELATED"/>
    <property type="match status" value="1"/>
</dbReference>
<dbReference type="PROSITE" id="PS01182">
    <property type="entry name" value="GLYCOSYL_HYDROL_F35"/>
    <property type="match status" value="1"/>
</dbReference>
<dbReference type="EC" id="3.2.1.23" evidence="4"/>
<protein>
    <recommendedName>
        <fullName evidence="4">Beta-galactosidase</fullName>
        <ecNumber evidence="4">3.2.1.23</ecNumber>
    </recommendedName>
</protein>
<comment type="similarity">
    <text evidence="1 5">Belongs to the glycosyl hydrolase 35 family.</text>
</comment>
<dbReference type="RefSeq" id="WP_154121788.1">
    <property type="nucleotide sequence ID" value="NZ_WJXB01000013.1"/>
</dbReference>